<comment type="caution">
    <text evidence="1">The sequence shown here is derived from an EMBL/GenBank/DDBJ whole genome shotgun (WGS) entry which is preliminary data.</text>
</comment>
<dbReference type="Proteomes" id="UP000735302">
    <property type="component" value="Unassembled WGS sequence"/>
</dbReference>
<dbReference type="AlphaFoldDB" id="A0AAV4CN42"/>
<gene>
    <name evidence="1" type="ORF">PoB_005974700</name>
</gene>
<accession>A0AAV4CN42</accession>
<reference evidence="1 2" key="1">
    <citation type="journal article" date="2021" name="Elife">
        <title>Chloroplast acquisition without the gene transfer in kleptoplastic sea slugs, Plakobranchus ocellatus.</title>
        <authorList>
            <person name="Maeda T."/>
            <person name="Takahashi S."/>
            <person name="Yoshida T."/>
            <person name="Shimamura S."/>
            <person name="Takaki Y."/>
            <person name="Nagai Y."/>
            <person name="Toyoda A."/>
            <person name="Suzuki Y."/>
            <person name="Arimoto A."/>
            <person name="Ishii H."/>
            <person name="Satoh N."/>
            <person name="Nishiyama T."/>
            <person name="Hasebe M."/>
            <person name="Maruyama T."/>
            <person name="Minagawa J."/>
            <person name="Obokata J."/>
            <person name="Shigenobu S."/>
        </authorList>
    </citation>
    <scope>NUCLEOTIDE SEQUENCE [LARGE SCALE GENOMIC DNA]</scope>
</reference>
<keyword evidence="2" id="KW-1185">Reference proteome</keyword>
<evidence type="ECO:0000313" key="2">
    <source>
        <dbReference type="Proteomes" id="UP000735302"/>
    </source>
</evidence>
<evidence type="ECO:0000313" key="1">
    <source>
        <dbReference type="EMBL" id="GFO33242.1"/>
    </source>
</evidence>
<dbReference type="EMBL" id="BLXT01006765">
    <property type="protein sequence ID" value="GFO33242.1"/>
    <property type="molecule type" value="Genomic_DNA"/>
</dbReference>
<proteinExistence type="predicted"/>
<protein>
    <submittedName>
        <fullName evidence="1">Redox-regulatory protein fam213a</fullName>
    </submittedName>
</protein>
<organism evidence="1 2">
    <name type="scientific">Plakobranchus ocellatus</name>
    <dbReference type="NCBI Taxonomy" id="259542"/>
    <lineage>
        <taxon>Eukaryota</taxon>
        <taxon>Metazoa</taxon>
        <taxon>Spiralia</taxon>
        <taxon>Lophotrochozoa</taxon>
        <taxon>Mollusca</taxon>
        <taxon>Gastropoda</taxon>
        <taxon>Heterobranchia</taxon>
        <taxon>Euthyneura</taxon>
        <taxon>Panpulmonata</taxon>
        <taxon>Sacoglossa</taxon>
        <taxon>Placobranchoidea</taxon>
        <taxon>Plakobranchidae</taxon>
        <taxon>Plakobranchus</taxon>
    </lineage>
</organism>
<sequence length="76" mass="8086">MGVFTKLGLAGAAAVAGFAVLCNLPTNPFMTVPQKATLEYLSSVKLRTFGNEPKEFLASELWESNGAVIMAVRRPG</sequence>
<name>A0AAV4CN42_9GAST</name>